<evidence type="ECO:0000313" key="4">
    <source>
        <dbReference type="Proteomes" id="UP001470230"/>
    </source>
</evidence>
<feature type="domain" description="E2F/DP family winged-helix DNA-binding" evidence="2">
    <location>
        <begin position="41"/>
        <end position="106"/>
    </location>
</feature>
<accession>A0ABR2JT93</accession>
<evidence type="ECO:0000256" key="1">
    <source>
        <dbReference type="SAM" id="MobiDB-lite"/>
    </source>
</evidence>
<evidence type="ECO:0000259" key="2">
    <source>
        <dbReference type="SMART" id="SM01372"/>
    </source>
</evidence>
<name>A0ABR2JT93_9EUKA</name>
<organism evidence="3 4">
    <name type="scientific">Tritrichomonas musculus</name>
    <dbReference type="NCBI Taxonomy" id="1915356"/>
    <lineage>
        <taxon>Eukaryota</taxon>
        <taxon>Metamonada</taxon>
        <taxon>Parabasalia</taxon>
        <taxon>Tritrichomonadida</taxon>
        <taxon>Tritrichomonadidae</taxon>
        <taxon>Tritrichomonas</taxon>
    </lineage>
</organism>
<dbReference type="Proteomes" id="UP001470230">
    <property type="component" value="Unassembled WGS sequence"/>
</dbReference>
<feature type="region of interest" description="Disordered" evidence="1">
    <location>
        <begin position="241"/>
        <end position="281"/>
    </location>
</feature>
<dbReference type="SMART" id="SM01372">
    <property type="entry name" value="E2F_TDP"/>
    <property type="match status" value="1"/>
</dbReference>
<keyword evidence="4" id="KW-1185">Reference proteome</keyword>
<dbReference type="SUPFAM" id="SSF46785">
    <property type="entry name" value="Winged helix' DNA-binding domain"/>
    <property type="match status" value="1"/>
</dbReference>
<proteinExistence type="predicted"/>
<gene>
    <name evidence="3" type="ORF">M9Y10_044649</name>
</gene>
<sequence length="405" mass="45930">MQHQTQVQTHQRQYDLSQQYQSKITSSSSGAIKTSSKGNQIPKATFSQFIQELIYSHENGKGRTIHLNKLCKVTSIEKRRLSDLFSALCSMDVCSKICSQCFRWNSMKNIDGAIYRIARNLEEHAILNCQNMNELFDANQSPSVGELSIKLVEVFLFFGESEMSLSVISKLLSPKPEKIKQVLRRIYLAAYFLEQFNVLSHGSKRGMYIFVPDINEISIHVLTDISREIDLKVNNYFNNDNGNDHSNNNKNHRKTLNFCPPTVTSSSTLSSPSSPEFVNQSTHSIPAATISHEITPSKDQLSSPYINSNIQLRNVNEDSQLAKSSSISSHSKNTLFQTISTASVPLILLTPTTSILPLMNRIDQTFLNALRLQRKGYMNYYLNKTQRIDISFNDYVDNSFDNMDP</sequence>
<feature type="compositionally biased region" description="Low complexity" evidence="1">
    <location>
        <begin position="260"/>
        <end position="275"/>
    </location>
</feature>
<protein>
    <recommendedName>
        <fullName evidence="2">E2F/DP family winged-helix DNA-binding domain-containing protein</fullName>
    </recommendedName>
</protein>
<comment type="caution">
    <text evidence="3">The sequence shown here is derived from an EMBL/GenBank/DDBJ whole genome shotgun (WGS) entry which is preliminary data.</text>
</comment>
<dbReference type="EMBL" id="JAPFFF010000009">
    <property type="protein sequence ID" value="KAK8882010.1"/>
    <property type="molecule type" value="Genomic_DNA"/>
</dbReference>
<dbReference type="InterPro" id="IPR036390">
    <property type="entry name" value="WH_DNA-bd_sf"/>
</dbReference>
<reference evidence="3 4" key="1">
    <citation type="submission" date="2024-04" db="EMBL/GenBank/DDBJ databases">
        <title>Tritrichomonas musculus Genome.</title>
        <authorList>
            <person name="Alves-Ferreira E."/>
            <person name="Grigg M."/>
            <person name="Lorenzi H."/>
            <person name="Galac M."/>
        </authorList>
    </citation>
    <scope>NUCLEOTIDE SEQUENCE [LARGE SCALE GENOMIC DNA]</scope>
    <source>
        <strain evidence="3 4">EAF2021</strain>
    </source>
</reference>
<dbReference type="InterPro" id="IPR003316">
    <property type="entry name" value="E2F_WHTH_DNA-bd_dom"/>
</dbReference>
<evidence type="ECO:0000313" key="3">
    <source>
        <dbReference type="EMBL" id="KAK8882010.1"/>
    </source>
</evidence>